<reference evidence="8" key="1">
    <citation type="submission" date="2023-08" db="EMBL/GenBank/DDBJ databases">
        <authorList>
            <person name="Chen Y."/>
            <person name="Shah S."/>
            <person name="Dougan E. K."/>
            <person name="Thang M."/>
            <person name="Chan C."/>
        </authorList>
    </citation>
    <scope>NUCLEOTIDE SEQUENCE</scope>
</reference>
<protein>
    <submittedName>
        <fullName evidence="8">Uncharacterized protein</fullName>
    </submittedName>
</protein>
<keyword evidence="5" id="KW-0342">GTP-binding</keyword>
<dbReference type="GO" id="GO:0003924">
    <property type="term" value="F:GTPase activity"/>
    <property type="evidence" value="ECO:0007669"/>
    <property type="project" value="InterPro"/>
</dbReference>
<dbReference type="PROSITE" id="PS00018">
    <property type="entry name" value="EF_HAND_1"/>
    <property type="match status" value="2"/>
</dbReference>
<dbReference type="Gene3D" id="2.40.30.10">
    <property type="entry name" value="Translation factors"/>
    <property type="match status" value="2"/>
</dbReference>
<keyword evidence="4" id="KW-0106">Calcium</keyword>
<organism evidence="8 9">
    <name type="scientific">Effrenium voratum</name>
    <dbReference type="NCBI Taxonomy" id="2562239"/>
    <lineage>
        <taxon>Eukaryota</taxon>
        <taxon>Sar</taxon>
        <taxon>Alveolata</taxon>
        <taxon>Dinophyceae</taxon>
        <taxon>Suessiales</taxon>
        <taxon>Symbiodiniaceae</taxon>
        <taxon>Effrenium</taxon>
    </lineage>
</organism>
<evidence type="ECO:0000256" key="1">
    <source>
        <dbReference type="ARBA" id="ARBA00007249"/>
    </source>
</evidence>
<dbReference type="InterPro" id="IPR009001">
    <property type="entry name" value="Transl_elong_EF1A/Init_IF2_C"/>
</dbReference>
<comment type="similarity">
    <text evidence="1">Belongs to the TRAFAC class translation factor GTPase superfamily. Classic translation factor GTPase family. EF-Tu/EF-1A subfamily.</text>
</comment>
<evidence type="ECO:0000256" key="4">
    <source>
        <dbReference type="ARBA" id="ARBA00022837"/>
    </source>
</evidence>
<dbReference type="SUPFAM" id="SSF50465">
    <property type="entry name" value="EF-Tu/eEF-1alpha/eIF2-gamma C-terminal domain"/>
    <property type="match status" value="1"/>
</dbReference>
<dbReference type="SUPFAM" id="SSF47473">
    <property type="entry name" value="EF-hand"/>
    <property type="match status" value="1"/>
</dbReference>
<gene>
    <name evidence="8" type="ORF">EVOR1521_LOCUS12762</name>
</gene>
<dbReference type="EMBL" id="CAUJNA010001363">
    <property type="protein sequence ID" value="CAJ1386400.1"/>
    <property type="molecule type" value="Genomic_DNA"/>
</dbReference>
<dbReference type="InterPro" id="IPR004161">
    <property type="entry name" value="EFTu-like_2"/>
</dbReference>
<dbReference type="PANTHER" id="PTHR23115">
    <property type="entry name" value="TRANSLATION FACTOR"/>
    <property type="match status" value="1"/>
</dbReference>
<keyword evidence="9" id="KW-1185">Reference proteome</keyword>
<dbReference type="CDD" id="cd00051">
    <property type="entry name" value="EFh"/>
    <property type="match status" value="1"/>
</dbReference>
<dbReference type="SUPFAM" id="SSF52540">
    <property type="entry name" value="P-loop containing nucleoside triphosphate hydrolases"/>
    <property type="match status" value="1"/>
</dbReference>
<dbReference type="PRINTS" id="PR00315">
    <property type="entry name" value="ELONGATNFCT"/>
</dbReference>
<dbReference type="InterPro" id="IPR054696">
    <property type="entry name" value="GTP-eEF1A_C"/>
</dbReference>
<evidence type="ECO:0000313" key="9">
    <source>
        <dbReference type="Proteomes" id="UP001178507"/>
    </source>
</evidence>
<dbReference type="SMART" id="SM00054">
    <property type="entry name" value="EFh"/>
    <property type="match status" value="2"/>
</dbReference>
<dbReference type="FunFam" id="2.40.30.10:FF:000115">
    <property type="entry name" value="Eukaryotic translation elongation factor 1 alpha"/>
    <property type="match status" value="1"/>
</dbReference>
<proteinExistence type="inferred from homology"/>
<dbReference type="GO" id="GO:0005509">
    <property type="term" value="F:calcium ion binding"/>
    <property type="evidence" value="ECO:0007669"/>
    <property type="project" value="InterPro"/>
</dbReference>
<dbReference type="InterPro" id="IPR027417">
    <property type="entry name" value="P-loop_NTPase"/>
</dbReference>
<evidence type="ECO:0000256" key="5">
    <source>
        <dbReference type="ARBA" id="ARBA00023134"/>
    </source>
</evidence>
<dbReference type="PROSITE" id="PS51722">
    <property type="entry name" value="G_TR_2"/>
    <property type="match status" value="1"/>
</dbReference>
<feature type="domain" description="EF-hand" evidence="6">
    <location>
        <begin position="445"/>
        <end position="480"/>
    </location>
</feature>
<dbReference type="InterPro" id="IPR050100">
    <property type="entry name" value="TRAFAC_GTPase_members"/>
</dbReference>
<dbReference type="InterPro" id="IPR000795">
    <property type="entry name" value="T_Tr_GTP-bd_dom"/>
</dbReference>
<evidence type="ECO:0000256" key="2">
    <source>
        <dbReference type="ARBA" id="ARBA00022737"/>
    </source>
</evidence>
<keyword evidence="3" id="KW-0547">Nucleotide-binding</keyword>
<dbReference type="InterPro" id="IPR018247">
    <property type="entry name" value="EF_Hand_1_Ca_BS"/>
</dbReference>
<feature type="domain" description="Tr-type G" evidence="7">
    <location>
        <begin position="4"/>
        <end position="237"/>
    </location>
</feature>
<sequence>MAEKPHLSVVIAGHADSGKSTAVGRLIYDLGGLPEREMDKLRRDAENLGKSGSALAFYMDKMEERAKGMTIASKNKEFFTEKWHYTIVDVPGHREFIKNMVTGSSMADVAVVLVAADSDLGLINDQTREYTRVMNLLGVQQLCICVNKMDCAGYSQSRYQEVANETKAMLTRSGWRRVFVETAVPVLPISGICGDNLQRKSDRMGWWNGQSVVTKDKQEIHVETLLDVLDRAFLPPQRKDDTPLRMPLCNVFNVKGVGCVVSGRVEQGIVKPGEEVVFLPSMAEGKVFSIEMHHKRKEQGIPGDVLGLNIKGVDKARLPRIGDVMIYKTDTSLSVIKEFDAQVQVLEVPKAILPKFSPMAIVRTGHAPCTLTAIKWKVGRETKGKKVENPSDLKASQMAQCTFVPHRPLVVDTFRGTPGLARLSFFHQKGLVMTGKVVSFTKAEGSVQEVIAAFKRFDKDGNGRISRSELATVFKSLNPNMTDRDLDDLMNSADKNNDGSLEIAEFVNSLFQSKP</sequence>
<dbReference type="FunFam" id="1.10.238.10:FF:000003">
    <property type="entry name" value="Calmodulin A"/>
    <property type="match status" value="1"/>
</dbReference>
<evidence type="ECO:0000256" key="3">
    <source>
        <dbReference type="ARBA" id="ARBA00022741"/>
    </source>
</evidence>
<dbReference type="InterPro" id="IPR009000">
    <property type="entry name" value="Transl_B-barrel_sf"/>
</dbReference>
<dbReference type="Pfam" id="PF00009">
    <property type="entry name" value="GTP_EFTU"/>
    <property type="match status" value="1"/>
</dbReference>
<dbReference type="AlphaFoldDB" id="A0AA36MUD6"/>
<feature type="domain" description="EF-hand" evidence="6">
    <location>
        <begin position="481"/>
        <end position="515"/>
    </location>
</feature>
<dbReference type="GO" id="GO:0005525">
    <property type="term" value="F:GTP binding"/>
    <property type="evidence" value="ECO:0007669"/>
    <property type="project" value="UniProtKB-KW"/>
</dbReference>
<evidence type="ECO:0000259" key="6">
    <source>
        <dbReference type="PROSITE" id="PS50222"/>
    </source>
</evidence>
<dbReference type="Gene3D" id="1.10.238.10">
    <property type="entry name" value="EF-hand"/>
    <property type="match status" value="1"/>
</dbReference>
<dbReference type="Gene3D" id="3.40.50.300">
    <property type="entry name" value="P-loop containing nucleotide triphosphate hydrolases"/>
    <property type="match status" value="1"/>
</dbReference>
<evidence type="ECO:0000313" key="8">
    <source>
        <dbReference type="EMBL" id="CAJ1386400.1"/>
    </source>
</evidence>
<dbReference type="InterPro" id="IPR011992">
    <property type="entry name" value="EF-hand-dom_pair"/>
</dbReference>
<dbReference type="SUPFAM" id="SSF50447">
    <property type="entry name" value="Translation proteins"/>
    <property type="match status" value="1"/>
</dbReference>
<name>A0AA36MUD6_9DINO</name>
<dbReference type="Pfam" id="PF22594">
    <property type="entry name" value="GTP-eEF1A_C"/>
    <property type="match status" value="1"/>
</dbReference>
<evidence type="ECO:0000259" key="7">
    <source>
        <dbReference type="PROSITE" id="PS51722"/>
    </source>
</evidence>
<dbReference type="Pfam" id="PF03144">
    <property type="entry name" value="GTP_EFTU_D2"/>
    <property type="match status" value="1"/>
</dbReference>
<comment type="caution">
    <text evidence="8">The sequence shown here is derived from an EMBL/GenBank/DDBJ whole genome shotgun (WGS) entry which is preliminary data.</text>
</comment>
<dbReference type="InterPro" id="IPR002048">
    <property type="entry name" value="EF_hand_dom"/>
</dbReference>
<keyword evidence="2" id="KW-0677">Repeat</keyword>
<dbReference type="Proteomes" id="UP001178507">
    <property type="component" value="Unassembled WGS sequence"/>
</dbReference>
<dbReference type="PROSITE" id="PS50222">
    <property type="entry name" value="EF_HAND_2"/>
    <property type="match status" value="2"/>
</dbReference>
<dbReference type="Pfam" id="PF13499">
    <property type="entry name" value="EF-hand_7"/>
    <property type="match status" value="1"/>
</dbReference>
<accession>A0AA36MUD6</accession>